<gene>
    <name evidence="2" type="ORF">DPX16_13014</name>
</gene>
<comment type="caution">
    <text evidence="2">The sequence shown here is derived from an EMBL/GenBank/DDBJ whole genome shotgun (WGS) entry which is preliminary data.</text>
</comment>
<reference evidence="2 3" key="1">
    <citation type="submission" date="2018-10" db="EMBL/GenBank/DDBJ databases">
        <title>Genome assembly for a Yunnan-Guizhou Plateau 3E fish, Anabarilius grahami (Regan), and its evolutionary and genetic applications.</title>
        <authorList>
            <person name="Jiang W."/>
        </authorList>
    </citation>
    <scope>NUCLEOTIDE SEQUENCE [LARGE SCALE GENOMIC DNA]</scope>
    <source>
        <strain evidence="2">AG-KIZ</strain>
        <tissue evidence="2">Muscle</tissue>
    </source>
</reference>
<feature type="region of interest" description="Disordered" evidence="1">
    <location>
        <begin position="84"/>
        <end position="122"/>
    </location>
</feature>
<evidence type="ECO:0000313" key="2">
    <source>
        <dbReference type="EMBL" id="ROI15462.1"/>
    </source>
</evidence>
<evidence type="ECO:0000313" key="3">
    <source>
        <dbReference type="Proteomes" id="UP000281406"/>
    </source>
</evidence>
<organism evidence="2 3">
    <name type="scientific">Anabarilius grahami</name>
    <name type="common">Kanglang fish</name>
    <name type="synonym">Barilius grahami</name>
    <dbReference type="NCBI Taxonomy" id="495550"/>
    <lineage>
        <taxon>Eukaryota</taxon>
        <taxon>Metazoa</taxon>
        <taxon>Chordata</taxon>
        <taxon>Craniata</taxon>
        <taxon>Vertebrata</taxon>
        <taxon>Euteleostomi</taxon>
        <taxon>Actinopterygii</taxon>
        <taxon>Neopterygii</taxon>
        <taxon>Teleostei</taxon>
        <taxon>Ostariophysi</taxon>
        <taxon>Cypriniformes</taxon>
        <taxon>Xenocyprididae</taxon>
        <taxon>Xenocypridinae</taxon>
        <taxon>Xenocypridinae incertae sedis</taxon>
        <taxon>Anabarilius</taxon>
    </lineage>
</organism>
<dbReference type="AlphaFoldDB" id="A0A3N0XDJ5"/>
<protein>
    <submittedName>
        <fullName evidence="2">Uncharacterized protein</fullName>
    </submittedName>
</protein>
<accession>A0A3N0XDJ5</accession>
<evidence type="ECO:0000256" key="1">
    <source>
        <dbReference type="SAM" id="MobiDB-lite"/>
    </source>
</evidence>
<name>A0A3N0XDJ5_ANAGA</name>
<feature type="compositionally biased region" description="Basic residues" evidence="1">
    <location>
        <begin position="95"/>
        <end position="106"/>
    </location>
</feature>
<dbReference type="EMBL" id="RJVU01079805">
    <property type="protein sequence ID" value="ROI15462.1"/>
    <property type="molecule type" value="Genomic_DNA"/>
</dbReference>
<keyword evidence="3" id="KW-1185">Reference proteome</keyword>
<proteinExistence type="predicted"/>
<dbReference type="Proteomes" id="UP000281406">
    <property type="component" value="Unassembled WGS sequence"/>
</dbReference>
<sequence>METHNSKSKDQKDVNSFEYNVMCCHFKIPVNTRARSALEGVERALYDAVAVISSFVVYSLWKNENRAPAPSGSGPAANIAADRFNLRGGTEPPPHPRKRRKKRRKASSVPQGPEAFPEPVVGPETTPEVILWLPKRLALPAPPKRLALPPPPRPSALVPLPRPSDLLKPSWSVPPAPPWHSARTPDLLEPAWSVPPAPPWHSARNPDLLEPAWSVPSCTALAFSQDPDLLGAPVVCSSGSHLAFGQGLCTWPAVPPPGPPPVHLPPESFVLCLVRWSVW</sequence>